<dbReference type="InterPro" id="IPR020422">
    <property type="entry name" value="TYR_PHOSPHATASE_DUAL_dom"/>
</dbReference>
<dbReference type="SUPFAM" id="SSF52799">
    <property type="entry name" value="(Phosphotyrosine protein) phosphatases II"/>
    <property type="match status" value="1"/>
</dbReference>
<protein>
    <recommendedName>
        <fullName evidence="2">protein-tyrosine-phosphatase</fullName>
        <ecNumber evidence="2">3.1.3.48</ecNumber>
    </recommendedName>
</protein>
<feature type="region of interest" description="Disordered" evidence="5">
    <location>
        <begin position="187"/>
        <end position="206"/>
    </location>
</feature>
<evidence type="ECO:0000259" key="6">
    <source>
        <dbReference type="PROSITE" id="PS50054"/>
    </source>
</evidence>
<feature type="domain" description="Tyrosine-protein phosphatase" evidence="6">
    <location>
        <begin position="29"/>
        <end position="187"/>
    </location>
</feature>
<dbReference type="GO" id="GO:0005737">
    <property type="term" value="C:cytoplasm"/>
    <property type="evidence" value="ECO:0007669"/>
    <property type="project" value="TreeGrafter"/>
</dbReference>
<feature type="domain" description="Tyrosine specific protein phosphatases" evidence="7">
    <location>
        <begin position="100"/>
        <end position="163"/>
    </location>
</feature>
<dbReference type="EC" id="3.1.3.48" evidence="2"/>
<dbReference type="CDD" id="cd14498">
    <property type="entry name" value="DSP"/>
    <property type="match status" value="1"/>
</dbReference>
<dbReference type="PROSITE" id="PS50056">
    <property type="entry name" value="TYR_PHOSPHATASE_2"/>
    <property type="match status" value="1"/>
</dbReference>
<keyword evidence="4" id="KW-0904">Protein phosphatase</keyword>
<evidence type="ECO:0000256" key="3">
    <source>
        <dbReference type="ARBA" id="ARBA00022801"/>
    </source>
</evidence>
<evidence type="ECO:0000259" key="7">
    <source>
        <dbReference type="PROSITE" id="PS50056"/>
    </source>
</evidence>
<sequence length="206" mass="21898">MASGQEGAALEECLGVISAQLGRERTLDQLTEILPARLYLGNVDHACNDALLREHGIAAVVNCCAGQHTPPEHLHAATLPSLDLCAVDSPHYDLVQPHTPAVLAFLEEHAGVPVLMHCVSGVNRSAALCIAYLVAAKAWPLLEAMRHVAERRSPVLCRLEKVAQRKELRPDVAFLRQLVAFAAAPSAPLTASPPDNGEPENGAPPG</sequence>
<evidence type="ECO:0000256" key="4">
    <source>
        <dbReference type="ARBA" id="ARBA00022912"/>
    </source>
</evidence>
<organism evidence="8">
    <name type="scientific">Alexandrium monilatum</name>
    <dbReference type="NCBI Taxonomy" id="311494"/>
    <lineage>
        <taxon>Eukaryota</taxon>
        <taxon>Sar</taxon>
        <taxon>Alveolata</taxon>
        <taxon>Dinophyceae</taxon>
        <taxon>Gonyaulacales</taxon>
        <taxon>Pyrocystaceae</taxon>
        <taxon>Alexandrium</taxon>
    </lineage>
</organism>
<dbReference type="Gene3D" id="3.90.190.10">
    <property type="entry name" value="Protein tyrosine phosphatase superfamily"/>
    <property type="match status" value="1"/>
</dbReference>
<dbReference type="PROSITE" id="PS00383">
    <property type="entry name" value="TYR_PHOSPHATASE_1"/>
    <property type="match status" value="1"/>
</dbReference>
<dbReference type="SMART" id="SM00195">
    <property type="entry name" value="DSPc"/>
    <property type="match status" value="1"/>
</dbReference>
<accession>A0A7S4PVQ6</accession>
<keyword evidence="3" id="KW-0378">Hydrolase</keyword>
<dbReference type="PANTHER" id="PTHR10159">
    <property type="entry name" value="DUAL SPECIFICITY PROTEIN PHOSPHATASE"/>
    <property type="match status" value="1"/>
</dbReference>
<dbReference type="EMBL" id="HBNR01004184">
    <property type="protein sequence ID" value="CAE4563185.1"/>
    <property type="molecule type" value="Transcribed_RNA"/>
</dbReference>
<dbReference type="GO" id="GO:0004725">
    <property type="term" value="F:protein tyrosine phosphatase activity"/>
    <property type="evidence" value="ECO:0007669"/>
    <property type="project" value="UniProtKB-EC"/>
</dbReference>
<dbReference type="PANTHER" id="PTHR10159:SF529">
    <property type="entry name" value="TYROSINE-PROTEIN PHOSPHATASE DOMAIN-CONTAINING PROTEIN"/>
    <property type="match status" value="1"/>
</dbReference>
<dbReference type="InterPro" id="IPR000387">
    <property type="entry name" value="Tyr_Pase_dom"/>
</dbReference>
<evidence type="ECO:0000256" key="1">
    <source>
        <dbReference type="ARBA" id="ARBA00008601"/>
    </source>
</evidence>
<evidence type="ECO:0000256" key="2">
    <source>
        <dbReference type="ARBA" id="ARBA00013064"/>
    </source>
</evidence>
<dbReference type="GO" id="GO:0043409">
    <property type="term" value="P:negative regulation of MAPK cascade"/>
    <property type="evidence" value="ECO:0007669"/>
    <property type="project" value="TreeGrafter"/>
</dbReference>
<dbReference type="PROSITE" id="PS50054">
    <property type="entry name" value="TYR_PHOSPHATASE_DUAL"/>
    <property type="match status" value="1"/>
</dbReference>
<dbReference type="InterPro" id="IPR016130">
    <property type="entry name" value="Tyr_Pase_AS"/>
</dbReference>
<dbReference type="InterPro" id="IPR000340">
    <property type="entry name" value="Dual-sp_phosphatase_cat-dom"/>
</dbReference>
<dbReference type="AlphaFoldDB" id="A0A7S4PVQ6"/>
<dbReference type="InterPro" id="IPR029021">
    <property type="entry name" value="Prot-tyrosine_phosphatase-like"/>
</dbReference>
<reference evidence="8" key="1">
    <citation type="submission" date="2021-01" db="EMBL/GenBank/DDBJ databases">
        <authorList>
            <person name="Corre E."/>
            <person name="Pelletier E."/>
            <person name="Niang G."/>
            <person name="Scheremetjew M."/>
            <person name="Finn R."/>
            <person name="Kale V."/>
            <person name="Holt S."/>
            <person name="Cochrane G."/>
            <person name="Meng A."/>
            <person name="Brown T."/>
            <person name="Cohen L."/>
        </authorList>
    </citation>
    <scope>NUCLEOTIDE SEQUENCE</scope>
    <source>
        <strain evidence="8">CCMP3105</strain>
    </source>
</reference>
<gene>
    <name evidence="8" type="ORF">AMON00008_LOCUS2804</name>
</gene>
<dbReference type="Pfam" id="PF00782">
    <property type="entry name" value="DSPc"/>
    <property type="match status" value="1"/>
</dbReference>
<comment type="similarity">
    <text evidence="1">Belongs to the protein-tyrosine phosphatase family. Non-receptor class dual specificity subfamily.</text>
</comment>
<evidence type="ECO:0000313" key="8">
    <source>
        <dbReference type="EMBL" id="CAE4563185.1"/>
    </source>
</evidence>
<proteinExistence type="inferred from homology"/>
<evidence type="ECO:0000256" key="5">
    <source>
        <dbReference type="SAM" id="MobiDB-lite"/>
    </source>
</evidence>
<name>A0A7S4PVQ6_9DINO</name>